<dbReference type="EMBL" id="JAMKFB020000025">
    <property type="protein sequence ID" value="KAL0155133.1"/>
    <property type="molecule type" value="Genomic_DNA"/>
</dbReference>
<sequence>DYDVITTPPAAQSTRVQSVQPCNTPEPSQRRDLPTQLIYDSPVSGAPPAAAP</sequence>
<comment type="caution">
    <text evidence="2">The sequence shown here is derived from an EMBL/GenBank/DDBJ whole genome shotgun (WGS) entry which is preliminary data.</text>
</comment>
<reference evidence="2 3" key="1">
    <citation type="submission" date="2024-05" db="EMBL/GenBank/DDBJ databases">
        <title>Genome sequencing and assembly of Indian major carp, Cirrhinus mrigala (Hamilton, 1822).</title>
        <authorList>
            <person name="Mohindra V."/>
            <person name="Chowdhury L.M."/>
            <person name="Lal K."/>
            <person name="Jena J.K."/>
        </authorList>
    </citation>
    <scope>NUCLEOTIDE SEQUENCE [LARGE SCALE GENOMIC DNA]</scope>
    <source>
        <strain evidence="2">CM1030</strain>
        <tissue evidence="2">Blood</tissue>
    </source>
</reference>
<dbReference type="AlphaFoldDB" id="A0ABD0N479"/>
<protein>
    <submittedName>
        <fullName evidence="2">Uncharacterized protein</fullName>
    </submittedName>
</protein>
<feature type="non-terminal residue" evidence="2">
    <location>
        <position position="52"/>
    </location>
</feature>
<gene>
    <name evidence="2" type="ORF">M9458_049396</name>
</gene>
<feature type="compositionally biased region" description="Polar residues" evidence="1">
    <location>
        <begin position="9"/>
        <end position="27"/>
    </location>
</feature>
<organism evidence="2 3">
    <name type="scientific">Cirrhinus mrigala</name>
    <name type="common">Mrigala</name>
    <dbReference type="NCBI Taxonomy" id="683832"/>
    <lineage>
        <taxon>Eukaryota</taxon>
        <taxon>Metazoa</taxon>
        <taxon>Chordata</taxon>
        <taxon>Craniata</taxon>
        <taxon>Vertebrata</taxon>
        <taxon>Euteleostomi</taxon>
        <taxon>Actinopterygii</taxon>
        <taxon>Neopterygii</taxon>
        <taxon>Teleostei</taxon>
        <taxon>Ostariophysi</taxon>
        <taxon>Cypriniformes</taxon>
        <taxon>Cyprinidae</taxon>
        <taxon>Labeoninae</taxon>
        <taxon>Labeonini</taxon>
        <taxon>Cirrhinus</taxon>
    </lineage>
</organism>
<dbReference type="Proteomes" id="UP001529510">
    <property type="component" value="Unassembled WGS sequence"/>
</dbReference>
<keyword evidence="3" id="KW-1185">Reference proteome</keyword>
<feature type="non-terminal residue" evidence="2">
    <location>
        <position position="1"/>
    </location>
</feature>
<evidence type="ECO:0000256" key="1">
    <source>
        <dbReference type="SAM" id="MobiDB-lite"/>
    </source>
</evidence>
<evidence type="ECO:0000313" key="3">
    <source>
        <dbReference type="Proteomes" id="UP001529510"/>
    </source>
</evidence>
<name>A0ABD0N479_CIRMR</name>
<feature type="region of interest" description="Disordered" evidence="1">
    <location>
        <begin position="1"/>
        <end position="52"/>
    </location>
</feature>
<evidence type="ECO:0000313" key="2">
    <source>
        <dbReference type="EMBL" id="KAL0155133.1"/>
    </source>
</evidence>
<proteinExistence type="predicted"/>
<accession>A0ABD0N479</accession>